<dbReference type="KEGG" id="mbry:B1812_04535"/>
<dbReference type="InterPro" id="IPR011991">
    <property type="entry name" value="ArsR-like_HTH"/>
</dbReference>
<keyword evidence="1" id="KW-0805">Transcription regulation</keyword>
<organism evidence="6 7">
    <name type="scientific">Methylocystis bryophila</name>
    <dbReference type="NCBI Taxonomy" id="655015"/>
    <lineage>
        <taxon>Bacteria</taxon>
        <taxon>Pseudomonadati</taxon>
        <taxon>Pseudomonadota</taxon>
        <taxon>Alphaproteobacteria</taxon>
        <taxon>Hyphomicrobiales</taxon>
        <taxon>Methylocystaceae</taxon>
        <taxon>Methylocystis</taxon>
    </lineage>
</organism>
<dbReference type="PANTHER" id="PTHR33154">
    <property type="entry name" value="TRANSCRIPTIONAL REGULATOR, ARSR FAMILY"/>
    <property type="match status" value="1"/>
</dbReference>
<dbReference type="PANTHER" id="PTHR33154:SF28">
    <property type="entry name" value="HTH-TYPE TRANSCRIPTIONAL REGULATOR YGAV-RELATED"/>
    <property type="match status" value="1"/>
</dbReference>
<gene>
    <name evidence="6" type="ORF">B1812_04535</name>
</gene>
<dbReference type="PROSITE" id="PS50987">
    <property type="entry name" value="HTH_ARSR_2"/>
    <property type="match status" value="1"/>
</dbReference>
<dbReference type="InterPro" id="IPR001845">
    <property type="entry name" value="HTH_ArsR_DNA-bd_dom"/>
</dbReference>
<evidence type="ECO:0000256" key="2">
    <source>
        <dbReference type="ARBA" id="ARBA00023125"/>
    </source>
</evidence>
<proteinExistence type="predicted"/>
<feature type="compositionally biased region" description="Low complexity" evidence="4">
    <location>
        <begin position="119"/>
        <end position="132"/>
    </location>
</feature>
<dbReference type="InterPro" id="IPR051081">
    <property type="entry name" value="HTH_MetalResp_TranReg"/>
</dbReference>
<accession>A0A1W6MS74</accession>
<evidence type="ECO:0000313" key="7">
    <source>
        <dbReference type="Proteomes" id="UP000193978"/>
    </source>
</evidence>
<dbReference type="EMBL" id="CP019948">
    <property type="protein sequence ID" value="ARN80460.1"/>
    <property type="molecule type" value="Genomic_DNA"/>
</dbReference>
<evidence type="ECO:0000313" key="6">
    <source>
        <dbReference type="EMBL" id="ARN80460.1"/>
    </source>
</evidence>
<dbReference type="InterPro" id="IPR036388">
    <property type="entry name" value="WH-like_DNA-bd_sf"/>
</dbReference>
<dbReference type="SMART" id="SM00418">
    <property type="entry name" value="HTH_ARSR"/>
    <property type="match status" value="1"/>
</dbReference>
<evidence type="ECO:0000256" key="1">
    <source>
        <dbReference type="ARBA" id="ARBA00023015"/>
    </source>
</evidence>
<name>A0A1W6MS74_9HYPH</name>
<evidence type="ECO:0000256" key="3">
    <source>
        <dbReference type="ARBA" id="ARBA00023163"/>
    </source>
</evidence>
<dbReference type="NCBIfam" id="NF033788">
    <property type="entry name" value="HTH_metalloreg"/>
    <property type="match status" value="1"/>
</dbReference>
<dbReference type="CDD" id="cd00090">
    <property type="entry name" value="HTH_ARSR"/>
    <property type="match status" value="1"/>
</dbReference>
<protein>
    <recommendedName>
        <fullName evidence="5">HTH arsR-type domain-containing protein</fullName>
    </recommendedName>
</protein>
<keyword evidence="7" id="KW-1185">Reference proteome</keyword>
<dbReference type="SUPFAM" id="SSF46785">
    <property type="entry name" value="Winged helix' DNA-binding domain"/>
    <property type="match status" value="1"/>
</dbReference>
<feature type="domain" description="HTH arsR-type" evidence="5">
    <location>
        <begin position="1"/>
        <end position="94"/>
    </location>
</feature>
<reference evidence="6 7" key="1">
    <citation type="submission" date="2017-02" db="EMBL/GenBank/DDBJ databases">
        <authorList>
            <person name="Peterson S.W."/>
        </authorList>
    </citation>
    <scope>NUCLEOTIDE SEQUENCE [LARGE SCALE GENOMIC DNA]</scope>
    <source>
        <strain evidence="6 7">S285</strain>
    </source>
</reference>
<evidence type="ECO:0000259" key="5">
    <source>
        <dbReference type="PROSITE" id="PS50987"/>
    </source>
</evidence>
<feature type="compositionally biased region" description="Basic and acidic residues" evidence="4">
    <location>
        <begin position="103"/>
        <end position="118"/>
    </location>
</feature>
<keyword evidence="2" id="KW-0238">DNA-binding</keyword>
<evidence type="ECO:0000256" key="4">
    <source>
        <dbReference type="SAM" id="MobiDB-lite"/>
    </source>
</evidence>
<dbReference type="AlphaFoldDB" id="A0A1W6MS74"/>
<dbReference type="Pfam" id="PF01022">
    <property type="entry name" value="HTH_5"/>
    <property type="match status" value="1"/>
</dbReference>
<dbReference type="GO" id="GO:0003677">
    <property type="term" value="F:DNA binding"/>
    <property type="evidence" value="ECO:0007669"/>
    <property type="project" value="UniProtKB-KW"/>
</dbReference>
<dbReference type="Gene3D" id="1.10.10.10">
    <property type="entry name" value="Winged helix-like DNA-binding domain superfamily/Winged helix DNA-binding domain"/>
    <property type="match status" value="1"/>
</dbReference>
<dbReference type="InterPro" id="IPR036390">
    <property type="entry name" value="WH_DNA-bd_sf"/>
</dbReference>
<sequence length="147" mass="16261">MTAQAKQAERFLKALANAHRLMILCELHKGDSAVTPLQQKLNLSQSSLSQHLARLRLDSLVKTRRQSQTIHYRLASDEVARAIELIYEMFCGDAPPKSAPPKINDKGGRKSSDEKDQATTRLISASASTLAARRADRPGSSRPGRRQ</sequence>
<feature type="region of interest" description="Disordered" evidence="4">
    <location>
        <begin position="92"/>
        <end position="147"/>
    </location>
</feature>
<dbReference type="PRINTS" id="PR00778">
    <property type="entry name" value="HTHARSR"/>
</dbReference>
<dbReference type="Proteomes" id="UP000193978">
    <property type="component" value="Chromosome"/>
</dbReference>
<keyword evidence="3" id="KW-0804">Transcription</keyword>
<dbReference type="GO" id="GO:0003700">
    <property type="term" value="F:DNA-binding transcription factor activity"/>
    <property type="evidence" value="ECO:0007669"/>
    <property type="project" value="InterPro"/>
</dbReference>